<dbReference type="GO" id="GO:0015920">
    <property type="term" value="P:lipopolysaccharide transport"/>
    <property type="evidence" value="ECO:0007669"/>
    <property type="project" value="UniProtKB-UniRule"/>
</dbReference>
<dbReference type="GO" id="GO:0001530">
    <property type="term" value="F:lipopolysaccharide binding"/>
    <property type="evidence" value="ECO:0007669"/>
    <property type="project" value="InterPro"/>
</dbReference>
<dbReference type="InterPro" id="IPR005653">
    <property type="entry name" value="OstA-like_N"/>
</dbReference>
<dbReference type="OrthoDB" id="5294855at2"/>
<protein>
    <recommendedName>
        <fullName evidence="4">Lipopolysaccharide export system protein LptA</fullName>
    </recommendedName>
</protein>
<keyword evidence="8" id="KW-1185">Reference proteome</keyword>
<keyword evidence="2 4" id="KW-0732">Signal</keyword>
<dbReference type="GO" id="GO:0043165">
    <property type="term" value="P:Gram-negative-bacterium-type cell outer membrane assembly"/>
    <property type="evidence" value="ECO:0007669"/>
    <property type="project" value="UniProtKB-UniRule"/>
</dbReference>
<dbReference type="PANTHER" id="PTHR36504">
    <property type="entry name" value="LIPOPOLYSACCHARIDE EXPORT SYSTEM PROTEIN LPTA"/>
    <property type="match status" value="1"/>
</dbReference>
<dbReference type="GO" id="GO:0030288">
    <property type="term" value="C:outer membrane-bounded periplasmic space"/>
    <property type="evidence" value="ECO:0007669"/>
    <property type="project" value="TreeGrafter"/>
</dbReference>
<feature type="domain" description="Organic solvent tolerance-like N-terminal" evidence="6">
    <location>
        <begin position="31"/>
        <end position="149"/>
    </location>
</feature>
<evidence type="ECO:0000313" key="7">
    <source>
        <dbReference type="EMBL" id="SFU95436.1"/>
    </source>
</evidence>
<keyword evidence="3 4" id="KW-0574">Periplasm</keyword>
<proteinExistence type="inferred from homology"/>
<dbReference type="PANTHER" id="PTHR36504:SF1">
    <property type="entry name" value="LIPOPOLYSACCHARIDE EXPORT SYSTEM PROTEIN LPTA"/>
    <property type="match status" value="1"/>
</dbReference>
<evidence type="ECO:0000256" key="5">
    <source>
        <dbReference type="SAM" id="MobiDB-lite"/>
    </source>
</evidence>
<comment type="subunit">
    <text evidence="4">Component of the lipopolysaccharide transport and assembly complex.</text>
</comment>
<evidence type="ECO:0000256" key="3">
    <source>
        <dbReference type="ARBA" id="ARBA00022764"/>
    </source>
</evidence>
<evidence type="ECO:0000259" key="6">
    <source>
        <dbReference type="Pfam" id="PF03968"/>
    </source>
</evidence>
<reference evidence="8" key="1">
    <citation type="submission" date="2016-10" db="EMBL/GenBank/DDBJ databases">
        <authorList>
            <person name="Varghese N."/>
            <person name="Submissions S."/>
        </authorList>
    </citation>
    <scope>NUCLEOTIDE SEQUENCE [LARGE SCALE GENOMIC DNA]</scope>
    <source>
        <strain evidence="8">CGMCC 1.11014</strain>
    </source>
</reference>
<evidence type="ECO:0000256" key="1">
    <source>
        <dbReference type="ARBA" id="ARBA00022448"/>
    </source>
</evidence>
<dbReference type="RefSeq" id="WP_093556852.1">
    <property type="nucleotide sequence ID" value="NZ_FPBO01000016.1"/>
</dbReference>
<dbReference type="GO" id="GO:0017089">
    <property type="term" value="F:glycolipid transfer activity"/>
    <property type="evidence" value="ECO:0007669"/>
    <property type="project" value="TreeGrafter"/>
</dbReference>
<dbReference type="AlphaFoldDB" id="A0A1I7KDI0"/>
<name>A0A1I7KDI0_9BURK</name>
<dbReference type="STRING" id="1035707.SAMN05216552_101678"/>
<dbReference type="GO" id="GO:0009279">
    <property type="term" value="C:cell outer membrane"/>
    <property type="evidence" value="ECO:0007669"/>
    <property type="project" value="TreeGrafter"/>
</dbReference>
<sequence length="186" mass="20406" precursor="true">MKKLLISAVLLLSAAGLARAEKADSYKPTEISFDQAELDDVKQIRTLTGNVVLTRGTLLMKSAKAVVTQDPEGYQYVTLTSVPGKPATFRQKRDGEGEQWIEGEAERIEYDGKVELVKLFSKAKVRRLEGKKPSDEVDGEFIQYDSRREFFSVKNTANGDSKPGGGRGTMVIQPSSKQPPPEAAGK</sequence>
<dbReference type="InterPro" id="IPR052037">
    <property type="entry name" value="LPS_export_LptA"/>
</dbReference>
<comment type="function">
    <text evidence="4">Involved in the assembly of lipopolysaccharide (LPS). Required for the translocation of LPS from the inner membrane to the outer membrane.</text>
</comment>
<organism evidence="7 8">
    <name type="scientific">Pseudoduganella namucuonensis</name>
    <dbReference type="NCBI Taxonomy" id="1035707"/>
    <lineage>
        <taxon>Bacteria</taxon>
        <taxon>Pseudomonadati</taxon>
        <taxon>Pseudomonadota</taxon>
        <taxon>Betaproteobacteria</taxon>
        <taxon>Burkholderiales</taxon>
        <taxon>Oxalobacteraceae</taxon>
        <taxon>Telluria group</taxon>
        <taxon>Pseudoduganella</taxon>
    </lineage>
</organism>
<dbReference type="NCBIfam" id="TIGR03002">
    <property type="entry name" value="outer_YhbN_LptA"/>
    <property type="match status" value="1"/>
</dbReference>
<comment type="similarity">
    <text evidence="4">Belongs to the LptA family.</text>
</comment>
<comment type="subcellular location">
    <subcellularLocation>
        <location evidence="4">Periplasm</location>
    </subcellularLocation>
</comment>
<keyword evidence="1 4" id="KW-0813">Transport</keyword>
<evidence type="ECO:0000256" key="4">
    <source>
        <dbReference type="HAMAP-Rule" id="MF_01914"/>
    </source>
</evidence>
<feature type="signal peptide" evidence="4">
    <location>
        <begin position="1"/>
        <end position="20"/>
    </location>
</feature>
<dbReference type="Pfam" id="PF03968">
    <property type="entry name" value="LptD_N"/>
    <property type="match status" value="1"/>
</dbReference>
<dbReference type="Gene3D" id="2.60.450.10">
    <property type="entry name" value="Lipopolysaccharide (LPS) transport protein A like domain"/>
    <property type="match status" value="1"/>
</dbReference>
<dbReference type="Proteomes" id="UP000199391">
    <property type="component" value="Unassembled WGS sequence"/>
</dbReference>
<dbReference type="EMBL" id="FPBO01000016">
    <property type="protein sequence ID" value="SFU95436.1"/>
    <property type="molecule type" value="Genomic_DNA"/>
</dbReference>
<dbReference type="HAMAP" id="MF_01914">
    <property type="entry name" value="LPS_assembly_LptA"/>
    <property type="match status" value="1"/>
</dbReference>
<gene>
    <name evidence="4" type="primary">lptA</name>
    <name evidence="7" type="ORF">SAMN05216552_101678</name>
</gene>
<evidence type="ECO:0000256" key="2">
    <source>
        <dbReference type="ARBA" id="ARBA00022729"/>
    </source>
</evidence>
<accession>A0A1I7KDI0</accession>
<feature type="chain" id="PRO_5011801292" description="Lipopolysaccharide export system protein LptA" evidence="4">
    <location>
        <begin position="21"/>
        <end position="186"/>
    </location>
</feature>
<dbReference type="InterPro" id="IPR014340">
    <property type="entry name" value="LptA"/>
</dbReference>
<feature type="compositionally biased region" description="Pro residues" evidence="5">
    <location>
        <begin position="177"/>
        <end position="186"/>
    </location>
</feature>
<feature type="region of interest" description="Disordered" evidence="5">
    <location>
        <begin position="153"/>
        <end position="186"/>
    </location>
</feature>
<evidence type="ECO:0000313" key="8">
    <source>
        <dbReference type="Proteomes" id="UP000199391"/>
    </source>
</evidence>